<keyword evidence="7" id="KW-0547">Nucleotide-binding</keyword>
<accession>A0A9D1I5B5</accession>
<evidence type="ECO:0000256" key="1">
    <source>
        <dbReference type="ARBA" id="ARBA00004496"/>
    </source>
</evidence>
<evidence type="ECO:0000256" key="7">
    <source>
        <dbReference type="ARBA" id="ARBA00022741"/>
    </source>
</evidence>
<evidence type="ECO:0000256" key="8">
    <source>
        <dbReference type="ARBA" id="ARBA00022840"/>
    </source>
</evidence>
<dbReference type="GO" id="GO:0046872">
    <property type="term" value="F:metal ion binding"/>
    <property type="evidence" value="ECO:0007669"/>
    <property type="project" value="UniProtKB-KW"/>
</dbReference>
<dbReference type="PANTHER" id="PTHR33540:SF2">
    <property type="entry name" value="TRNA THREONYLCARBAMOYLADENOSINE BIOSYNTHESIS PROTEIN TSAE"/>
    <property type="match status" value="1"/>
</dbReference>
<dbReference type="Proteomes" id="UP000824091">
    <property type="component" value="Unassembled WGS sequence"/>
</dbReference>
<evidence type="ECO:0000256" key="4">
    <source>
        <dbReference type="ARBA" id="ARBA00022490"/>
    </source>
</evidence>
<gene>
    <name evidence="11" type="primary">tsaE</name>
    <name evidence="11" type="ORF">IAD16_07845</name>
</gene>
<evidence type="ECO:0000256" key="5">
    <source>
        <dbReference type="ARBA" id="ARBA00022694"/>
    </source>
</evidence>
<dbReference type="InterPro" id="IPR003442">
    <property type="entry name" value="T6A_TsaE"/>
</dbReference>
<dbReference type="AlphaFoldDB" id="A0A9D1I5B5"/>
<evidence type="ECO:0000256" key="2">
    <source>
        <dbReference type="ARBA" id="ARBA00007599"/>
    </source>
</evidence>
<name>A0A9D1I5B5_9FIRM</name>
<reference evidence="11" key="2">
    <citation type="journal article" date="2021" name="PeerJ">
        <title>Extensive microbial diversity within the chicken gut microbiome revealed by metagenomics and culture.</title>
        <authorList>
            <person name="Gilroy R."/>
            <person name="Ravi A."/>
            <person name="Getino M."/>
            <person name="Pursley I."/>
            <person name="Horton D.L."/>
            <person name="Alikhan N.F."/>
            <person name="Baker D."/>
            <person name="Gharbi K."/>
            <person name="Hall N."/>
            <person name="Watson M."/>
            <person name="Adriaenssens E.M."/>
            <person name="Foster-Nyarko E."/>
            <person name="Jarju S."/>
            <person name="Secka A."/>
            <person name="Antonio M."/>
            <person name="Oren A."/>
            <person name="Chaudhuri R.R."/>
            <person name="La Ragione R."/>
            <person name="Hildebrand F."/>
            <person name="Pallen M.J."/>
        </authorList>
    </citation>
    <scope>NUCLEOTIDE SEQUENCE</scope>
    <source>
        <strain evidence="11">11300</strain>
    </source>
</reference>
<protein>
    <recommendedName>
        <fullName evidence="3">tRNA threonylcarbamoyladenosine biosynthesis protein TsaE</fullName>
    </recommendedName>
    <alternativeName>
        <fullName evidence="10">t(6)A37 threonylcarbamoyladenosine biosynthesis protein TsaE</fullName>
    </alternativeName>
</protein>
<dbReference type="GO" id="GO:0005737">
    <property type="term" value="C:cytoplasm"/>
    <property type="evidence" value="ECO:0007669"/>
    <property type="project" value="UniProtKB-SubCell"/>
</dbReference>
<comment type="similarity">
    <text evidence="2">Belongs to the TsaE family.</text>
</comment>
<evidence type="ECO:0000256" key="3">
    <source>
        <dbReference type="ARBA" id="ARBA00019010"/>
    </source>
</evidence>
<sequence length="142" mass="15988">MEIKRTINIKNEEETKEFGLKIGQEAVPGQVIGLIGDLGTGKTTLTKYIARGLGVEENISSPTFMIVREYHGGRMPLYHFDVYRIGDPEELFDIGADEYFDGDGLCVVEWADMVMPQLPEDSMFICIEYGASEGERTYKCTF</sequence>
<keyword evidence="6" id="KW-0479">Metal-binding</keyword>
<dbReference type="SUPFAM" id="SSF52540">
    <property type="entry name" value="P-loop containing nucleoside triphosphate hydrolases"/>
    <property type="match status" value="1"/>
</dbReference>
<dbReference type="PANTHER" id="PTHR33540">
    <property type="entry name" value="TRNA THREONYLCARBAMOYLADENOSINE BIOSYNTHESIS PROTEIN TSAE"/>
    <property type="match status" value="1"/>
</dbReference>
<dbReference type="NCBIfam" id="TIGR00150">
    <property type="entry name" value="T6A_YjeE"/>
    <property type="match status" value="1"/>
</dbReference>
<evidence type="ECO:0000313" key="11">
    <source>
        <dbReference type="EMBL" id="HIU28274.1"/>
    </source>
</evidence>
<comment type="subcellular location">
    <subcellularLocation>
        <location evidence="1">Cytoplasm</location>
    </subcellularLocation>
</comment>
<evidence type="ECO:0000313" key="12">
    <source>
        <dbReference type="Proteomes" id="UP000824091"/>
    </source>
</evidence>
<dbReference type="EMBL" id="DVMO01000116">
    <property type="protein sequence ID" value="HIU28274.1"/>
    <property type="molecule type" value="Genomic_DNA"/>
</dbReference>
<dbReference type="GO" id="GO:0005524">
    <property type="term" value="F:ATP binding"/>
    <property type="evidence" value="ECO:0007669"/>
    <property type="project" value="UniProtKB-KW"/>
</dbReference>
<dbReference type="Pfam" id="PF02367">
    <property type="entry name" value="TsaE"/>
    <property type="match status" value="1"/>
</dbReference>
<dbReference type="GO" id="GO:0002949">
    <property type="term" value="P:tRNA threonylcarbamoyladenosine modification"/>
    <property type="evidence" value="ECO:0007669"/>
    <property type="project" value="InterPro"/>
</dbReference>
<comment type="caution">
    <text evidence="11">The sequence shown here is derived from an EMBL/GenBank/DDBJ whole genome shotgun (WGS) entry which is preliminary data.</text>
</comment>
<dbReference type="InterPro" id="IPR027417">
    <property type="entry name" value="P-loop_NTPase"/>
</dbReference>
<keyword evidence="9" id="KW-0460">Magnesium</keyword>
<evidence type="ECO:0000256" key="10">
    <source>
        <dbReference type="ARBA" id="ARBA00032441"/>
    </source>
</evidence>
<reference evidence="11" key="1">
    <citation type="submission" date="2020-10" db="EMBL/GenBank/DDBJ databases">
        <authorList>
            <person name="Gilroy R."/>
        </authorList>
    </citation>
    <scope>NUCLEOTIDE SEQUENCE</scope>
    <source>
        <strain evidence="11">11300</strain>
    </source>
</reference>
<keyword evidence="4" id="KW-0963">Cytoplasm</keyword>
<dbReference type="Gene3D" id="3.40.50.300">
    <property type="entry name" value="P-loop containing nucleotide triphosphate hydrolases"/>
    <property type="match status" value="1"/>
</dbReference>
<keyword evidence="8" id="KW-0067">ATP-binding</keyword>
<proteinExistence type="inferred from homology"/>
<evidence type="ECO:0000256" key="9">
    <source>
        <dbReference type="ARBA" id="ARBA00022842"/>
    </source>
</evidence>
<keyword evidence="5" id="KW-0819">tRNA processing</keyword>
<evidence type="ECO:0000256" key="6">
    <source>
        <dbReference type="ARBA" id="ARBA00022723"/>
    </source>
</evidence>
<organism evidence="11 12">
    <name type="scientific">Candidatus Fimisoma avicola</name>
    <dbReference type="NCBI Taxonomy" id="2840826"/>
    <lineage>
        <taxon>Bacteria</taxon>
        <taxon>Bacillati</taxon>
        <taxon>Bacillota</taxon>
        <taxon>Clostridia</taxon>
        <taxon>Eubacteriales</taxon>
        <taxon>Candidatus Fimisoma</taxon>
    </lineage>
</organism>